<dbReference type="CDD" id="cd00580">
    <property type="entry name" value="CHMI"/>
    <property type="match status" value="1"/>
</dbReference>
<dbReference type="Pfam" id="PF02962">
    <property type="entry name" value="CHMI"/>
    <property type="match status" value="1"/>
</dbReference>
<dbReference type="AlphaFoldDB" id="A0A2S0MB63"/>
<accession>A0A2S0MB63</accession>
<dbReference type="GO" id="GO:0008704">
    <property type="term" value="F:5-carboxymethyl-2-hydroxymuconate delta-isomerase activity"/>
    <property type="evidence" value="ECO:0007669"/>
    <property type="project" value="InterPro"/>
</dbReference>
<evidence type="ECO:0000313" key="1">
    <source>
        <dbReference type="EMBL" id="AVO33145.1"/>
    </source>
</evidence>
<keyword evidence="2" id="KW-1185">Reference proteome</keyword>
<dbReference type="InterPro" id="IPR014347">
    <property type="entry name" value="Tautomerase/MIF_sf"/>
</dbReference>
<dbReference type="OrthoDB" id="9814215at2"/>
<dbReference type="RefSeq" id="WP_106701555.1">
    <property type="nucleotide sequence ID" value="NZ_CP027666.1"/>
</dbReference>
<dbReference type="PANTHER" id="PTHR37950">
    <property type="entry name" value="4-HYDROXYPHENYLACETATE CATABOLISM PROTEIN"/>
    <property type="match status" value="1"/>
</dbReference>
<evidence type="ECO:0000313" key="2">
    <source>
        <dbReference type="Proteomes" id="UP000239709"/>
    </source>
</evidence>
<name>A0A2S0MB63_9BURK</name>
<dbReference type="EMBL" id="CP027666">
    <property type="protein sequence ID" value="AVO33145.1"/>
    <property type="molecule type" value="Genomic_DNA"/>
</dbReference>
<dbReference type="InterPro" id="IPR004220">
    <property type="entry name" value="5-COMe_2-OHmuconate_Isoase"/>
</dbReference>
<dbReference type="SUPFAM" id="SSF55331">
    <property type="entry name" value="Tautomerase/MIF"/>
    <property type="match status" value="1"/>
</dbReference>
<sequence length="152" mass="15832">MPHLVILYTANLDAVVDMPALCRELADTMLSVREEGGQPVFPPGGTRVLAYPAPHFAVGDGGAAGRAAGAGKTGVSTDDPGEYGFMYLNLRMGGGRSDATQNRAGGALLACAKARLEPVMATRHIGLTVQVDVGAEVFDGKHSTLHPLFKKT</sequence>
<dbReference type="Proteomes" id="UP000239709">
    <property type="component" value="Chromosome"/>
</dbReference>
<reference evidence="1 2" key="1">
    <citation type="submission" date="2018-03" db="EMBL/GenBank/DDBJ databases">
        <title>Genome sequencing of Ottowia sp.</title>
        <authorList>
            <person name="Kim S.-J."/>
            <person name="Heo J."/>
            <person name="Kwon S.-W."/>
        </authorList>
    </citation>
    <scope>NUCLEOTIDE SEQUENCE [LARGE SCALE GENOMIC DNA]</scope>
    <source>
        <strain evidence="1 2">KADR8-3</strain>
    </source>
</reference>
<protein>
    <submittedName>
        <fullName evidence="1">5-carboxymethyl-2-hydroxymuconate isomerase</fullName>
    </submittedName>
</protein>
<gene>
    <name evidence="1" type="ORF">C6570_01910</name>
</gene>
<dbReference type="KEGG" id="otk:C6570_01910"/>
<dbReference type="Gene3D" id="3.30.429.10">
    <property type="entry name" value="Macrophage Migration Inhibitory Factor"/>
    <property type="match status" value="1"/>
</dbReference>
<proteinExistence type="predicted"/>
<keyword evidence="1" id="KW-0413">Isomerase</keyword>
<organism evidence="1 2">
    <name type="scientific">Ottowia oryzae</name>
    <dbReference type="NCBI Taxonomy" id="2109914"/>
    <lineage>
        <taxon>Bacteria</taxon>
        <taxon>Pseudomonadati</taxon>
        <taxon>Pseudomonadota</taxon>
        <taxon>Betaproteobacteria</taxon>
        <taxon>Burkholderiales</taxon>
        <taxon>Comamonadaceae</taxon>
        <taxon>Ottowia</taxon>
    </lineage>
</organism>
<dbReference type="PANTHER" id="PTHR37950:SF1">
    <property type="entry name" value="4-HYDROXYPHENYLACETATE CATABOLISM PROTEIN"/>
    <property type="match status" value="1"/>
</dbReference>